<evidence type="ECO:0000256" key="4">
    <source>
        <dbReference type="ARBA" id="ARBA00022840"/>
    </source>
</evidence>
<feature type="compositionally biased region" description="Basic and acidic residues" evidence="11">
    <location>
        <begin position="692"/>
        <end position="707"/>
    </location>
</feature>
<dbReference type="InterPro" id="IPR017441">
    <property type="entry name" value="Protein_kinase_ATP_BS"/>
</dbReference>
<dbReference type="EMBL" id="HBIV01033592">
    <property type="protein sequence ID" value="CAE0672309.1"/>
    <property type="molecule type" value="Transcribed_RNA"/>
</dbReference>
<dbReference type="EC" id="2.7.12.2" evidence="6"/>
<evidence type="ECO:0000256" key="9">
    <source>
        <dbReference type="ARBA" id="ARBA00051693"/>
    </source>
</evidence>
<evidence type="ECO:0000313" key="13">
    <source>
        <dbReference type="EMBL" id="CAE0672309.1"/>
    </source>
</evidence>
<keyword evidence="4 10" id="KW-0067">ATP-binding</keyword>
<feature type="region of interest" description="Disordered" evidence="11">
    <location>
        <begin position="672"/>
        <end position="738"/>
    </location>
</feature>
<comment type="catalytic activity">
    <reaction evidence="9">
        <text>L-tyrosyl-[protein] + ATP = O-phospho-L-tyrosyl-[protein] + ADP + H(+)</text>
        <dbReference type="Rhea" id="RHEA:10596"/>
        <dbReference type="Rhea" id="RHEA-COMP:10136"/>
        <dbReference type="Rhea" id="RHEA-COMP:20101"/>
        <dbReference type="ChEBI" id="CHEBI:15378"/>
        <dbReference type="ChEBI" id="CHEBI:30616"/>
        <dbReference type="ChEBI" id="CHEBI:46858"/>
        <dbReference type="ChEBI" id="CHEBI:61978"/>
        <dbReference type="ChEBI" id="CHEBI:456216"/>
        <dbReference type="EC" id="2.7.12.2"/>
    </reaction>
</comment>
<accession>A0A7S3Z632</accession>
<comment type="catalytic activity">
    <reaction evidence="7">
        <text>L-seryl-[protein] + ATP = O-phospho-L-seryl-[protein] + ADP + H(+)</text>
        <dbReference type="Rhea" id="RHEA:17989"/>
        <dbReference type="Rhea" id="RHEA-COMP:9863"/>
        <dbReference type="Rhea" id="RHEA-COMP:11604"/>
        <dbReference type="ChEBI" id="CHEBI:15378"/>
        <dbReference type="ChEBI" id="CHEBI:29999"/>
        <dbReference type="ChEBI" id="CHEBI:30616"/>
        <dbReference type="ChEBI" id="CHEBI:83421"/>
        <dbReference type="ChEBI" id="CHEBI:456216"/>
        <dbReference type="EC" id="2.7.12.2"/>
    </reaction>
</comment>
<feature type="region of interest" description="Disordered" evidence="11">
    <location>
        <begin position="1404"/>
        <end position="1428"/>
    </location>
</feature>
<feature type="region of interest" description="Disordered" evidence="11">
    <location>
        <begin position="1063"/>
        <end position="1101"/>
    </location>
</feature>
<dbReference type="InterPro" id="IPR000719">
    <property type="entry name" value="Prot_kinase_dom"/>
</dbReference>
<evidence type="ECO:0000256" key="7">
    <source>
        <dbReference type="ARBA" id="ARBA00049014"/>
    </source>
</evidence>
<feature type="domain" description="Protein kinase" evidence="12">
    <location>
        <begin position="1158"/>
        <end position="1403"/>
    </location>
</feature>
<evidence type="ECO:0000256" key="11">
    <source>
        <dbReference type="SAM" id="MobiDB-lite"/>
    </source>
</evidence>
<reference evidence="13" key="1">
    <citation type="submission" date="2021-01" db="EMBL/GenBank/DDBJ databases">
        <authorList>
            <person name="Corre E."/>
            <person name="Pelletier E."/>
            <person name="Niang G."/>
            <person name="Scheremetjew M."/>
            <person name="Finn R."/>
            <person name="Kale V."/>
            <person name="Holt S."/>
            <person name="Cochrane G."/>
            <person name="Meng A."/>
            <person name="Brown T."/>
            <person name="Cohen L."/>
        </authorList>
    </citation>
    <scope>NUCLEOTIDE SEQUENCE</scope>
    <source>
        <strain evidence="13">CCCM811</strain>
    </source>
</reference>
<feature type="compositionally biased region" description="Basic and acidic residues" evidence="11">
    <location>
        <begin position="716"/>
        <end position="725"/>
    </location>
</feature>
<organism evidence="13">
    <name type="scientific">Lotharella globosa</name>
    <dbReference type="NCBI Taxonomy" id="91324"/>
    <lineage>
        <taxon>Eukaryota</taxon>
        <taxon>Sar</taxon>
        <taxon>Rhizaria</taxon>
        <taxon>Cercozoa</taxon>
        <taxon>Chlorarachniophyceae</taxon>
        <taxon>Lotharella</taxon>
    </lineage>
</organism>
<sequence>MNGKSAPVYRRSIASLRVSPTFMMGRSPCHAAVSNTPPSPRYVQEHLLRDQDGEACLAMLQKGGDFFAFKIGMFSGVTRKPRKVQLRDNMSRLLITKPDGKVSKDMSTERLLNVTTSLHTLKKGTTETMINLIFDSETISLQPVDFSDLELWVKGFLFLRRSFEPPPSLYRQTEIKEFVRNFLATLRRGVVFESVAQVTIGSTRASNIGRCEIDIDEDFKALKSGRCSFKFQWQGTVKPCDSMAKILACGDSKGSMLASSPRSARKLRAMDRGVLSSVGRKLSRMSPMSARASTPSRIGSRLSLTFSPKRKRVVNLSSLRNVVVGAHNPGLNIGKWVFGLEFHDQKKRPFLLQIAVRDGTELMLWVRCFRALQKSMRNVLSTSEIVLPQEHYPGYYQIGETLTPYVEIKIVRNPKLPLDGANRYGIMEVFHASTKEIRELLQIPRTRNLVRYYHVETLLPGVSNGGMHWVRMDPIDFGVLEDIKILMNAGTLDHMWYIVESCLQGLKTLHRMAKYHSKLSFTTIYITKTGMVKLGDYLGRTAAMPENPMNLNPYLLDLVDLAIIGLSISSPTSKRELKEVVRTFKDFYFKRGEEPTAESLLEFPSLRVFKDVKRKSAAQRAFQGFLRNISEIPKTDIPKRTRTARAIKDLQRKFLRLRGSRKMEYTHTSRLTAQLTHTRLRPELPDPSLRSTSDHRHSWNQHPDGHVPRSHYHRTKSADQHDPDCGPHGSGRSSLDVSNGQVVHNVDNDEKQRAVDELPMQNRGGKRCGSDCPECSCGSSSGLVVDGRAATAGTHGKKRTHTQKSPQQDLGMLGRLMKAGLVPKREVVPVLVNTKVYSEATGKLSMDDPSRLSRHLGHTKEQQVRHSNAKVVNTATVASAKPSTAPRHDESTAVELPPSLLLTKDNLNTNHHATVPAIRLPPSATNGVHVYVPGSRKSYDGKSTGNSTYKKTKLAQSKGDRKKNHTAHSNAAVGATYKRRLSLRANNRLPSASSRNTGRAFGGDSGKGGVIAAAAAVDRPTTPPSFHMMSPSFGAARSSSDSEFTHNPAKSFRASPHSFHMKLRHHHSNPTNDNINPGLISPPPPSSPHTPNAHEAKQKRMQKCFATHPPPQPSRAADACDARNRQCVLPPQLLRVNGSGVSCGEHTLKSPDIHPGSLIPLRNLGRGAFGVVTLAMDPIGGNLLALKRLDAFQEQVRSQIKNELMLFMNVRHPNLLSCIHGFRDNGAVVMAFEYMDLGSLRSIVDTHGPVPEKYLKSAMRQVLQGLNHLHSHSIQHRDLKPANILAETGGRVIVADFGCARKGHELMNQVGTRWIQSPERLLAKSYGLSADVWSFGVSMIFCLTGQVPVPKDYWKLVAQVQQNPPALDRKRFSPEVCNLLAKSVTVDPRTRATASELLRQAFFAPRPSSPESSPGSTESATPVEISGQEARPTWIRDGELSIDGYFDDSKRSSAALSVDGVLESVCQWIDSVEDNTDWRVSVLEKFVRGCGGGRLGGQPGVEGTETTEIKDLVRSVAKGLWLSTSSLRSALKDTIRAYRFVFTSVLSCLLLFHHILSPSSCLLYRVWWAPMHLLFHASSHHRITCVCVYG</sequence>
<comment type="similarity">
    <text evidence="5">Belongs to the protein kinase superfamily. STE Ser/Thr protein kinase family. MAP kinase kinase subfamily.</text>
</comment>
<evidence type="ECO:0000256" key="10">
    <source>
        <dbReference type="PROSITE-ProRule" id="PRU10141"/>
    </source>
</evidence>
<dbReference type="PANTHER" id="PTHR48013:SF9">
    <property type="entry name" value="DUAL SPECIFICITY MITOGEN-ACTIVATED PROTEIN KINASE KINASE 5"/>
    <property type="match status" value="1"/>
</dbReference>
<dbReference type="Gene3D" id="1.10.510.10">
    <property type="entry name" value="Transferase(Phosphotransferase) domain 1"/>
    <property type="match status" value="1"/>
</dbReference>
<dbReference type="GO" id="GO:0005524">
    <property type="term" value="F:ATP binding"/>
    <property type="evidence" value="ECO:0007669"/>
    <property type="project" value="UniProtKB-UniRule"/>
</dbReference>
<dbReference type="Pfam" id="PF00069">
    <property type="entry name" value="Pkinase"/>
    <property type="match status" value="1"/>
</dbReference>
<evidence type="ECO:0000256" key="3">
    <source>
        <dbReference type="ARBA" id="ARBA00022777"/>
    </source>
</evidence>
<dbReference type="SUPFAM" id="SSF56112">
    <property type="entry name" value="Protein kinase-like (PK-like)"/>
    <property type="match status" value="2"/>
</dbReference>
<evidence type="ECO:0000256" key="6">
    <source>
        <dbReference type="ARBA" id="ARBA00038999"/>
    </source>
</evidence>
<keyword evidence="2 10" id="KW-0547">Nucleotide-binding</keyword>
<name>A0A7S3Z632_9EUKA</name>
<dbReference type="InterPro" id="IPR011009">
    <property type="entry name" value="Kinase-like_dom_sf"/>
</dbReference>
<evidence type="ECO:0000256" key="2">
    <source>
        <dbReference type="ARBA" id="ARBA00022741"/>
    </source>
</evidence>
<dbReference type="PANTHER" id="PTHR48013">
    <property type="entry name" value="DUAL SPECIFICITY MITOGEN-ACTIVATED PROTEIN KINASE KINASE 5-RELATED"/>
    <property type="match status" value="1"/>
</dbReference>
<proteinExistence type="inferred from homology"/>
<comment type="catalytic activity">
    <reaction evidence="8">
        <text>L-threonyl-[protein] + ATP = O-phospho-L-threonyl-[protein] + ADP + H(+)</text>
        <dbReference type="Rhea" id="RHEA:46608"/>
        <dbReference type="Rhea" id="RHEA-COMP:11060"/>
        <dbReference type="Rhea" id="RHEA-COMP:11605"/>
        <dbReference type="ChEBI" id="CHEBI:15378"/>
        <dbReference type="ChEBI" id="CHEBI:30013"/>
        <dbReference type="ChEBI" id="CHEBI:30616"/>
        <dbReference type="ChEBI" id="CHEBI:61977"/>
        <dbReference type="ChEBI" id="CHEBI:456216"/>
        <dbReference type="EC" id="2.7.12.2"/>
    </reaction>
</comment>
<dbReference type="PROSITE" id="PS50011">
    <property type="entry name" value="PROTEIN_KINASE_DOM"/>
    <property type="match status" value="1"/>
</dbReference>
<dbReference type="SMART" id="SM00220">
    <property type="entry name" value="S_TKc"/>
    <property type="match status" value="1"/>
</dbReference>
<feature type="region of interest" description="Disordered" evidence="11">
    <location>
        <begin position="954"/>
        <end position="1006"/>
    </location>
</feature>
<evidence type="ECO:0000256" key="5">
    <source>
        <dbReference type="ARBA" id="ARBA00038035"/>
    </source>
</evidence>
<dbReference type="GO" id="GO:0004708">
    <property type="term" value="F:MAP kinase kinase activity"/>
    <property type="evidence" value="ECO:0007669"/>
    <property type="project" value="UniProtKB-EC"/>
</dbReference>
<gene>
    <name evidence="13" type="ORF">LGLO00237_LOCUS23959</name>
</gene>
<feature type="binding site" evidence="10">
    <location>
        <position position="1187"/>
    </location>
    <ligand>
        <name>ATP</name>
        <dbReference type="ChEBI" id="CHEBI:30616"/>
    </ligand>
</feature>
<evidence type="ECO:0000256" key="1">
    <source>
        <dbReference type="ARBA" id="ARBA00022679"/>
    </source>
</evidence>
<keyword evidence="3" id="KW-0418">Kinase</keyword>
<evidence type="ECO:0000256" key="8">
    <source>
        <dbReference type="ARBA" id="ARBA00049299"/>
    </source>
</evidence>
<evidence type="ECO:0000259" key="12">
    <source>
        <dbReference type="PROSITE" id="PS50011"/>
    </source>
</evidence>
<feature type="compositionally biased region" description="Polar residues" evidence="11">
    <location>
        <begin position="984"/>
        <end position="997"/>
    </location>
</feature>
<protein>
    <recommendedName>
        <fullName evidence="6">mitogen-activated protein kinase kinase</fullName>
        <ecNumber evidence="6">2.7.12.2</ecNumber>
    </recommendedName>
</protein>
<keyword evidence="1" id="KW-0808">Transferase</keyword>
<feature type="compositionally biased region" description="Low complexity" evidence="11">
    <location>
        <begin position="1404"/>
        <end position="1422"/>
    </location>
</feature>
<dbReference type="PROSITE" id="PS00107">
    <property type="entry name" value="PROTEIN_KINASE_ATP"/>
    <property type="match status" value="1"/>
</dbReference>